<dbReference type="EMBL" id="UOFA01000155">
    <property type="protein sequence ID" value="VAW45046.1"/>
    <property type="molecule type" value="Genomic_DNA"/>
</dbReference>
<dbReference type="EC" id="5.1.1.1" evidence="5"/>
<dbReference type="GO" id="GO:0008784">
    <property type="term" value="F:alanine racemase activity"/>
    <property type="evidence" value="ECO:0007669"/>
    <property type="project" value="UniProtKB-EC"/>
</dbReference>
<dbReference type="GO" id="GO:0030170">
    <property type="term" value="F:pyridoxal phosphate binding"/>
    <property type="evidence" value="ECO:0007669"/>
    <property type="project" value="TreeGrafter"/>
</dbReference>
<accession>A0A3B0WKP0</accession>
<dbReference type="SUPFAM" id="SSF51419">
    <property type="entry name" value="PLP-binding barrel"/>
    <property type="match status" value="1"/>
</dbReference>
<evidence type="ECO:0000256" key="1">
    <source>
        <dbReference type="ARBA" id="ARBA00001933"/>
    </source>
</evidence>
<keyword evidence="2" id="KW-0663">Pyridoxal phosphate</keyword>
<keyword evidence="3 5" id="KW-0413">Isomerase</keyword>
<dbReference type="GO" id="GO:0005829">
    <property type="term" value="C:cytosol"/>
    <property type="evidence" value="ECO:0007669"/>
    <property type="project" value="TreeGrafter"/>
</dbReference>
<dbReference type="PROSITE" id="PS00395">
    <property type="entry name" value="ALANINE_RACEMASE"/>
    <property type="match status" value="1"/>
</dbReference>
<protein>
    <submittedName>
        <fullName evidence="5">Alanine racemase</fullName>
        <ecNumber evidence="5">5.1.1.1</ecNumber>
    </submittedName>
</protein>
<dbReference type="InterPro" id="IPR000821">
    <property type="entry name" value="Ala_racemase"/>
</dbReference>
<gene>
    <name evidence="5" type="ORF">MNBD_GAMMA02-1329</name>
</gene>
<dbReference type="PANTHER" id="PTHR30511">
    <property type="entry name" value="ALANINE RACEMASE"/>
    <property type="match status" value="1"/>
</dbReference>
<feature type="non-terminal residue" evidence="5">
    <location>
        <position position="181"/>
    </location>
</feature>
<sequence>MADSTDTNKNQSNLHRERGTTAYINTSHITHNLNVFKQLHAGKIIAVVKADAYGHGLKHVVPALAACDAFAVATIEEALELRDLEANKRILLLEGVFNSYEMNMAIEKQFDVVIHQDYQIKLLESADKTAELDVWLKVDSGMNRLGFQVVEVNDKLTQINAIDGIATVRLMSHFATSNLAD</sequence>
<dbReference type="GO" id="GO:0030632">
    <property type="term" value="P:D-alanine biosynthetic process"/>
    <property type="evidence" value="ECO:0007669"/>
    <property type="project" value="TreeGrafter"/>
</dbReference>
<evidence type="ECO:0000256" key="2">
    <source>
        <dbReference type="ARBA" id="ARBA00022898"/>
    </source>
</evidence>
<dbReference type="InterPro" id="IPR020622">
    <property type="entry name" value="Ala_racemase_pyridoxalP-BS"/>
</dbReference>
<dbReference type="Pfam" id="PF01168">
    <property type="entry name" value="Ala_racemase_N"/>
    <property type="match status" value="1"/>
</dbReference>
<dbReference type="PRINTS" id="PR00992">
    <property type="entry name" value="ALARACEMASE"/>
</dbReference>
<dbReference type="AlphaFoldDB" id="A0A3B0WKP0"/>
<reference evidence="5" key="1">
    <citation type="submission" date="2018-06" db="EMBL/GenBank/DDBJ databases">
        <authorList>
            <person name="Zhirakovskaya E."/>
        </authorList>
    </citation>
    <scope>NUCLEOTIDE SEQUENCE</scope>
</reference>
<feature type="domain" description="Alanine racemase N-terminal" evidence="4">
    <location>
        <begin position="24"/>
        <end position="178"/>
    </location>
</feature>
<proteinExistence type="predicted"/>
<evidence type="ECO:0000313" key="5">
    <source>
        <dbReference type="EMBL" id="VAW45046.1"/>
    </source>
</evidence>
<dbReference type="InterPro" id="IPR029066">
    <property type="entry name" value="PLP-binding_barrel"/>
</dbReference>
<name>A0A3B0WKP0_9ZZZZ</name>
<dbReference type="Gene3D" id="3.20.20.10">
    <property type="entry name" value="Alanine racemase"/>
    <property type="match status" value="1"/>
</dbReference>
<organism evidence="5">
    <name type="scientific">hydrothermal vent metagenome</name>
    <dbReference type="NCBI Taxonomy" id="652676"/>
    <lineage>
        <taxon>unclassified sequences</taxon>
        <taxon>metagenomes</taxon>
        <taxon>ecological metagenomes</taxon>
    </lineage>
</organism>
<dbReference type="FunFam" id="3.20.20.10:FF:000002">
    <property type="entry name" value="Alanine racemase"/>
    <property type="match status" value="1"/>
</dbReference>
<evidence type="ECO:0000256" key="3">
    <source>
        <dbReference type="ARBA" id="ARBA00023235"/>
    </source>
</evidence>
<dbReference type="InterPro" id="IPR001608">
    <property type="entry name" value="Ala_racemase_N"/>
</dbReference>
<comment type="cofactor">
    <cofactor evidence="1">
        <name>pyridoxal 5'-phosphate</name>
        <dbReference type="ChEBI" id="CHEBI:597326"/>
    </cofactor>
</comment>
<dbReference type="PANTHER" id="PTHR30511:SF0">
    <property type="entry name" value="ALANINE RACEMASE, CATABOLIC-RELATED"/>
    <property type="match status" value="1"/>
</dbReference>
<evidence type="ECO:0000259" key="4">
    <source>
        <dbReference type="Pfam" id="PF01168"/>
    </source>
</evidence>